<dbReference type="EMBL" id="SGWW01000001">
    <property type="protein sequence ID" value="RZS59567.1"/>
    <property type="molecule type" value="Genomic_DNA"/>
</dbReference>
<evidence type="ECO:0000313" key="2">
    <source>
        <dbReference type="Proteomes" id="UP000293519"/>
    </source>
</evidence>
<evidence type="ECO:0000313" key="1">
    <source>
        <dbReference type="EMBL" id="RZS59567.1"/>
    </source>
</evidence>
<dbReference type="PROSITE" id="PS51343">
    <property type="entry name" value="PII_GLNB_DOM"/>
    <property type="match status" value="1"/>
</dbReference>
<comment type="caution">
    <text evidence="1">The sequence shown here is derived from an EMBL/GenBank/DDBJ whole genome shotgun (WGS) entry which is preliminary data.</text>
</comment>
<dbReference type="Gene3D" id="3.30.70.120">
    <property type="match status" value="1"/>
</dbReference>
<dbReference type="SUPFAM" id="SSF54913">
    <property type="entry name" value="GlnB-like"/>
    <property type="match status" value="1"/>
</dbReference>
<dbReference type="Proteomes" id="UP000293519">
    <property type="component" value="Unassembled WGS sequence"/>
</dbReference>
<sequence>MTVEGLSPMTKVEVVVRSTDADAVSRQIVSAGGTGYTSLPGVTGLGHHGAHDGRALFNDQDALTLTITVVPDDRAPALIAGLRELLERRPGVMFVSQVSVSRPHYFQ</sequence>
<gene>
    <name evidence="1" type="ORF">EV141_0796</name>
</gene>
<proteinExistence type="predicted"/>
<protein>
    <submittedName>
        <fullName evidence="1">Nitrogen regulatory protein P-II family</fullName>
    </submittedName>
</protein>
<keyword evidence="2" id="KW-1185">Reference proteome</keyword>
<name>A0A4Q7LYN0_9MICO</name>
<dbReference type="InterPro" id="IPR002187">
    <property type="entry name" value="N-reg_PII"/>
</dbReference>
<dbReference type="OrthoDB" id="5120209at2"/>
<dbReference type="RefSeq" id="WP_130484640.1">
    <property type="nucleotide sequence ID" value="NZ_SGWW01000001.1"/>
</dbReference>
<dbReference type="InterPro" id="IPR015867">
    <property type="entry name" value="N-reg_PII/ATP_PRibTrfase_C"/>
</dbReference>
<dbReference type="GO" id="GO:0030234">
    <property type="term" value="F:enzyme regulator activity"/>
    <property type="evidence" value="ECO:0007669"/>
    <property type="project" value="InterPro"/>
</dbReference>
<dbReference type="InterPro" id="IPR011322">
    <property type="entry name" value="N-reg_PII-like_a/b"/>
</dbReference>
<dbReference type="AlphaFoldDB" id="A0A4Q7LYN0"/>
<dbReference type="Pfam" id="PF00543">
    <property type="entry name" value="P-II"/>
    <property type="match status" value="1"/>
</dbReference>
<accession>A0A4Q7LYN0</accession>
<organism evidence="1 2">
    <name type="scientific">Microcella putealis</name>
    <dbReference type="NCBI Taxonomy" id="337005"/>
    <lineage>
        <taxon>Bacteria</taxon>
        <taxon>Bacillati</taxon>
        <taxon>Actinomycetota</taxon>
        <taxon>Actinomycetes</taxon>
        <taxon>Micrococcales</taxon>
        <taxon>Microbacteriaceae</taxon>
        <taxon>Microcella</taxon>
    </lineage>
</organism>
<reference evidence="1 2" key="1">
    <citation type="journal article" date="2015" name="Stand. Genomic Sci.">
        <title>Genomic Encyclopedia of Bacterial and Archaeal Type Strains, Phase III: the genomes of soil and plant-associated and newly described type strains.</title>
        <authorList>
            <person name="Whitman W.B."/>
            <person name="Woyke T."/>
            <person name="Klenk H.P."/>
            <person name="Zhou Y."/>
            <person name="Lilburn T.G."/>
            <person name="Beck B.J."/>
            <person name="De Vos P."/>
            <person name="Vandamme P."/>
            <person name="Eisen J.A."/>
            <person name="Garrity G."/>
            <person name="Hugenholtz P."/>
            <person name="Kyrpides N.C."/>
        </authorList>
    </citation>
    <scope>NUCLEOTIDE SEQUENCE [LARGE SCALE GENOMIC DNA]</scope>
    <source>
        <strain evidence="1 2">CV2</strain>
    </source>
</reference>
<dbReference type="GO" id="GO:0006808">
    <property type="term" value="P:regulation of nitrogen utilization"/>
    <property type="evidence" value="ECO:0007669"/>
    <property type="project" value="InterPro"/>
</dbReference>